<comment type="caution">
    <text evidence="10">The sequence shown here is derived from an EMBL/GenBank/DDBJ whole genome shotgun (WGS) entry which is preliminary data.</text>
</comment>
<dbReference type="Gene3D" id="1.20.1250.20">
    <property type="entry name" value="MFS general substrate transporter like domains"/>
    <property type="match status" value="1"/>
</dbReference>
<feature type="transmembrane region" description="Helical" evidence="8">
    <location>
        <begin position="260"/>
        <end position="280"/>
    </location>
</feature>
<dbReference type="GO" id="GO:0022857">
    <property type="term" value="F:transmembrane transporter activity"/>
    <property type="evidence" value="ECO:0007669"/>
    <property type="project" value="InterPro"/>
</dbReference>
<organism evidence="10 11">
    <name type="scientific">Gordonia humi</name>
    <dbReference type="NCBI Taxonomy" id="686429"/>
    <lineage>
        <taxon>Bacteria</taxon>
        <taxon>Bacillati</taxon>
        <taxon>Actinomycetota</taxon>
        <taxon>Actinomycetes</taxon>
        <taxon>Mycobacteriales</taxon>
        <taxon>Gordoniaceae</taxon>
        <taxon>Gordonia</taxon>
    </lineage>
</organism>
<keyword evidence="3" id="KW-0813">Transport</keyword>
<keyword evidence="7 8" id="KW-0472">Membrane</keyword>
<comment type="similarity">
    <text evidence="2">Belongs to the major facilitator superfamily.</text>
</comment>
<dbReference type="RefSeq" id="WP_183370929.1">
    <property type="nucleotide sequence ID" value="NZ_BAABHL010000040.1"/>
</dbReference>
<dbReference type="PROSITE" id="PS50850">
    <property type="entry name" value="MFS"/>
    <property type="match status" value="1"/>
</dbReference>
<evidence type="ECO:0000256" key="2">
    <source>
        <dbReference type="ARBA" id="ARBA00008335"/>
    </source>
</evidence>
<keyword evidence="6 8" id="KW-1133">Transmembrane helix</keyword>
<dbReference type="Proteomes" id="UP000551501">
    <property type="component" value="Unassembled WGS sequence"/>
</dbReference>
<evidence type="ECO:0000256" key="3">
    <source>
        <dbReference type="ARBA" id="ARBA00022448"/>
    </source>
</evidence>
<dbReference type="InterPro" id="IPR036259">
    <property type="entry name" value="MFS_trans_sf"/>
</dbReference>
<sequence length="408" mass="42726">MTQTFSGVESRDWGGHAKGSPEYRRVLLALACAGVATFAQLYSPQGILPEISDSLRVGADQSALLISVATLGLAAAVLPWSVVADRIGRLPAMRYSLIAATVFGLAVTLCPNFTGLLVLRALEGAALGGLPAIAMTYLQEEIAPSHTAVAAGTYISGTTVGGLLGRLVAAPVTGWIDWRWGVGVVVALSASAAAAFMVLTPRPRGFVRTARADRRPLSRVLWLNLRSPAMLALYLQGFLLMGGFVTVYNYLSFRLKAPPFLLPSSLIAFLFLAYLAGTWSSRRAGAIAGTRGRLPVLLTAIVIMIVGVLITLVDSLPVIIVGLVILTVGFFGAHSIASGWSAARATVGRAQAASMYNLFYYGGSSVVGWAAGLVFTRYGWDATALVVVALAVVAGACAATALRSPRRS</sequence>
<feature type="transmembrane region" description="Helical" evidence="8">
    <location>
        <begin position="220"/>
        <end position="248"/>
    </location>
</feature>
<feature type="transmembrane region" description="Helical" evidence="8">
    <location>
        <begin position="180"/>
        <end position="199"/>
    </location>
</feature>
<feature type="transmembrane region" description="Helical" evidence="8">
    <location>
        <begin position="63"/>
        <end position="83"/>
    </location>
</feature>
<evidence type="ECO:0000256" key="4">
    <source>
        <dbReference type="ARBA" id="ARBA00022475"/>
    </source>
</evidence>
<feature type="transmembrane region" description="Helical" evidence="8">
    <location>
        <begin position="26"/>
        <end position="43"/>
    </location>
</feature>
<keyword evidence="11" id="KW-1185">Reference proteome</keyword>
<evidence type="ECO:0000256" key="1">
    <source>
        <dbReference type="ARBA" id="ARBA00004651"/>
    </source>
</evidence>
<name>A0A840EWH4_9ACTN</name>
<keyword evidence="5 8" id="KW-0812">Transmembrane</keyword>
<comment type="subcellular location">
    <subcellularLocation>
        <location evidence="1">Cell membrane</location>
        <topology evidence="1">Multi-pass membrane protein</topology>
    </subcellularLocation>
</comment>
<feature type="transmembrane region" description="Helical" evidence="8">
    <location>
        <begin position="318"/>
        <end position="337"/>
    </location>
</feature>
<dbReference type="EMBL" id="JACIFP010000001">
    <property type="protein sequence ID" value="MBB4135931.1"/>
    <property type="molecule type" value="Genomic_DNA"/>
</dbReference>
<accession>A0A840EWH4</accession>
<reference evidence="10 11" key="1">
    <citation type="submission" date="2020-08" db="EMBL/GenBank/DDBJ databases">
        <title>Sequencing the genomes of 1000 actinobacteria strains.</title>
        <authorList>
            <person name="Klenk H.-P."/>
        </authorList>
    </citation>
    <scope>NUCLEOTIDE SEQUENCE [LARGE SCALE GENOMIC DNA]</scope>
    <source>
        <strain evidence="10 11">DSM 45298</strain>
    </source>
</reference>
<dbReference type="GO" id="GO:0005886">
    <property type="term" value="C:plasma membrane"/>
    <property type="evidence" value="ECO:0007669"/>
    <property type="project" value="UniProtKB-SubCell"/>
</dbReference>
<dbReference type="SUPFAM" id="SSF103473">
    <property type="entry name" value="MFS general substrate transporter"/>
    <property type="match status" value="1"/>
</dbReference>
<evidence type="ECO:0000313" key="11">
    <source>
        <dbReference type="Proteomes" id="UP000551501"/>
    </source>
</evidence>
<feature type="domain" description="Major facilitator superfamily (MFS) profile" evidence="9">
    <location>
        <begin position="26"/>
        <end position="407"/>
    </location>
</feature>
<evidence type="ECO:0000256" key="7">
    <source>
        <dbReference type="ARBA" id="ARBA00023136"/>
    </source>
</evidence>
<proteinExistence type="inferred from homology"/>
<dbReference type="CDD" id="cd17324">
    <property type="entry name" value="MFS_NepI_like"/>
    <property type="match status" value="1"/>
</dbReference>
<evidence type="ECO:0000313" key="10">
    <source>
        <dbReference type="EMBL" id="MBB4135931.1"/>
    </source>
</evidence>
<evidence type="ECO:0000259" key="9">
    <source>
        <dbReference type="PROSITE" id="PS50850"/>
    </source>
</evidence>
<dbReference type="InterPro" id="IPR011701">
    <property type="entry name" value="MFS"/>
</dbReference>
<evidence type="ECO:0000256" key="5">
    <source>
        <dbReference type="ARBA" id="ARBA00022692"/>
    </source>
</evidence>
<dbReference type="PANTHER" id="PTHR43271:SF1">
    <property type="entry name" value="INNER MEMBRANE TRANSPORT PROTEIN YNFM"/>
    <property type="match status" value="1"/>
</dbReference>
<evidence type="ECO:0000256" key="6">
    <source>
        <dbReference type="ARBA" id="ARBA00022989"/>
    </source>
</evidence>
<evidence type="ECO:0000256" key="8">
    <source>
        <dbReference type="SAM" id="Phobius"/>
    </source>
</evidence>
<dbReference type="InterPro" id="IPR020846">
    <property type="entry name" value="MFS_dom"/>
</dbReference>
<feature type="transmembrane region" description="Helical" evidence="8">
    <location>
        <begin position="382"/>
        <end position="402"/>
    </location>
</feature>
<dbReference type="AlphaFoldDB" id="A0A840EWH4"/>
<feature type="transmembrane region" description="Helical" evidence="8">
    <location>
        <begin position="95"/>
        <end position="119"/>
    </location>
</feature>
<dbReference type="PANTHER" id="PTHR43271">
    <property type="entry name" value="BLL2771 PROTEIN"/>
    <property type="match status" value="1"/>
</dbReference>
<feature type="transmembrane region" description="Helical" evidence="8">
    <location>
        <begin position="358"/>
        <end position="376"/>
    </location>
</feature>
<dbReference type="Pfam" id="PF07690">
    <property type="entry name" value="MFS_1"/>
    <property type="match status" value="1"/>
</dbReference>
<protein>
    <submittedName>
        <fullName evidence="10">Putative MFS family arabinose efflux permease</fullName>
    </submittedName>
</protein>
<keyword evidence="4" id="KW-1003">Cell membrane</keyword>
<feature type="transmembrane region" description="Helical" evidence="8">
    <location>
        <begin position="292"/>
        <end position="312"/>
    </location>
</feature>
<gene>
    <name evidence="10" type="ORF">BKA16_002483</name>
</gene>